<dbReference type="PANTHER" id="PTHR48029">
    <property type="entry name" value="NUCLEOLAR PROTEIN 8"/>
    <property type="match status" value="1"/>
</dbReference>
<dbReference type="InterPro" id="IPR000504">
    <property type="entry name" value="RRM_dom"/>
</dbReference>
<evidence type="ECO:0000313" key="6">
    <source>
        <dbReference type="Proteomes" id="UP000324832"/>
    </source>
</evidence>
<dbReference type="SUPFAM" id="SSF54928">
    <property type="entry name" value="RNA-binding domain, RBD"/>
    <property type="match status" value="1"/>
</dbReference>
<feature type="compositionally biased region" description="Basic and acidic residues" evidence="3">
    <location>
        <begin position="170"/>
        <end position="185"/>
    </location>
</feature>
<evidence type="ECO:0000256" key="2">
    <source>
        <dbReference type="PROSITE-ProRule" id="PRU00176"/>
    </source>
</evidence>
<dbReference type="SMART" id="SM00360">
    <property type="entry name" value="RRM"/>
    <property type="match status" value="1"/>
</dbReference>
<dbReference type="InterPro" id="IPR035979">
    <property type="entry name" value="RBD_domain_sf"/>
</dbReference>
<name>A0A5E4R4K8_9NEOP</name>
<feature type="compositionally biased region" description="Basic and acidic residues" evidence="3">
    <location>
        <begin position="461"/>
        <end position="471"/>
    </location>
</feature>
<feature type="region of interest" description="Disordered" evidence="3">
    <location>
        <begin position="452"/>
        <end position="487"/>
    </location>
</feature>
<organism evidence="5 6">
    <name type="scientific">Leptidea sinapis</name>
    <dbReference type="NCBI Taxonomy" id="189913"/>
    <lineage>
        <taxon>Eukaryota</taxon>
        <taxon>Metazoa</taxon>
        <taxon>Ecdysozoa</taxon>
        <taxon>Arthropoda</taxon>
        <taxon>Hexapoda</taxon>
        <taxon>Insecta</taxon>
        <taxon>Pterygota</taxon>
        <taxon>Neoptera</taxon>
        <taxon>Endopterygota</taxon>
        <taxon>Lepidoptera</taxon>
        <taxon>Glossata</taxon>
        <taxon>Ditrysia</taxon>
        <taxon>Papilionoidea</taxon>
        <taxon>Pieridae</taxon>
        <taxon>Dismorphiinae</taxon>
        <taxon>Leptidea</taxon>
    </lineage>
</organism>
<feature type="compositionally biased region" description="Basic and acidic residues" evidence="3">
    <location>
        <begin position="382"/>
        <end position="395"/>
    </location>
</feature>
<feature type="compositionally biased region" description="Basic and acidic residues" evidence="3">
    <location>
        <begin position="151"/>
        <end position="161"/>
    </location>
</feature>
<keyword evidence="6" id="KW-1185">Reference proteome</keyword>
<sequence length="565" mass="65640">MTLTTRLFVGNIPDNFNENDFEAAFSSYGEITNIDIKCKPNVENENKKFGFITMSASNFEVESCIKYFNVNDFNGNRLYVTRARESFLERLQRERSQAQKKETLKVNSCNPIITANVKNQKRNNKRKFSETIEDNDDNNIEAMQTVNTKKIPPDTKKHDIVNSDNNINLEPRKDDKKDKSDTKRLESMKLKRQQFKEKKMIIKTGLQGVDTVINKKIIFSDDEQVSAQKENTLSAGTKTKNSKDLFDDEESDEDINFEIKEQFEGKTGQKVLDLQSKYKSDKRFALDERFMEESSDEEKEANEIDFEKVELEQADEKSKQFNILQDVLGVSIKQKPKEQNIKKSKIGMLRFDPLQPDHAKYLLPVEEKTEVPKKGKKKKLKNKEDFKEPESQSEIKKVEVSNEQFYEISDTLKEAITQPTAFSLRSLFATAADNEDAPVQIVESVAIEKIKNKKVNNPLDPGERNPFKYDSSESENEEEKETAPPVAKTEVKAVWRENLFFSEHDTRLKEGLEYFSSQSMLGDVQKERRQLKTVMKKRLYNNERKNKLFQKKIGGRKKTLKRKKN</sequence>
<feature type="domain" description="RRM" evidence="4">
    <location>
        <begin position="5"/>
        <end position="85"/>
    </location>
</feature>
<dbReference type="EMBL" id="FZQP02006862">
    <property type="protein sequence ID" value="VVD04432.1"/>
    <property type="molecule type" value="Genomic_DNA"/>
</dbReference>
<gene>
    <name evidence="5" type="ORF">LSINAPIS_LOCUS14184</name>
</gene>
<keyword evidence="1 2" id="KW-0694">RNA-binding</keyword>
<dbReference type="Proteomes" id="UP000324832">
    <property type="component" value="Unassembled WGS sequence"/>
</dbReference>
<reference evidence="5 6" key="1">
    <citation type="submission" date="2017-07" db="EMBL/GenBank/DDBJ databases">
        <authorList>
            <person name="Talla V."/>
            <person name="Backstrom N."/>
        </authorList>
    </citation>
    <scope>NUCLEOTIDE SEQUENCE [LARGE SCALE GENOMIC DNA]</scope>
</reference>
<evidence type="ECO:0000259" key="4">
    <source>
        <dbReference type="PROSITE" id="PS50102"/>
    </source>
</evidence>
<feature type="region of interest" description="Disordered" evidence="3">
    <location>
        <begin position="368"/>
        <end position="395"/>
    </location>
</feature>
<dbReference type="PANTHER" id="PTHR48029:SF1">
    <property type="entry name" value="NUCLEOLAR PROTEIN 8"/>
    <property type="match status" value="1"/>
</dbReference>
<feature type="region of interest" description="Disordered" evidence="3">
    <location>
        <begin position="150"/>
        <end position="185"/>
    </location>
</feature>
<accession>A0A5E4R4K8</accession>
<evidence type="ECO:0000313" key="5">
    <source>
        <dbReference type="EMBL" id="VVD04432.1"/>
    </source>
</evidence>
<dbReference type="PROSITE" id="PS50102">
    <property type="entry name" value="RRM"/>
    <property type="match status" value="1"/>
</dbReference>
<dbReference type="InterPro" id="IPR012677">
    <property type="entry name" value="Nucleotide-bd_a/b_plait_sf"/>
</dbReference>
<proteinExistence type="predicted"/>
<dbReference type="GO" id="GO:0003723">
    <property type="term" value="F:RNA binding"/>
    <property type="evidence" value="ECO:0007669"/>
    <property type="project" value="UniProtKB-UniRule"/>
</dbReference>
<dbReference type="AlphaFoldDB" id="A0A5E4R4K8"/>
<protein>
    <recommendedName>
        <fullName evidence="4">RRM domain-containing protein</fullName>
    </recommendedName>
</protein>
<dbReference type="Gene3D" id="3.30.70.330">
    <property type="match status" value="1"/>
</dbReference>
<dbReference type="Pfam" id="PF00076">
    <property type="entry name" value="RRM_1"/>
    <property type="match status" value="1"/>
</dbReference>
<evidence type="ECO:0000256" key="3">
    <source>
        <dbReference type="SAM" id="MobiDB-lite"/>
    </source>
</evidence>
<dbReference type="CDD" id="cd00590">
    <property type="entry name" value="RRM_SF"/>
    <property type="match status" value="1"/>
</dbReference>
<evidence type="ECO:0000256" key="1">
    <source>
        <dbReference type="ARBA" id="ARBA00022884"/>
    </source>
</evidence>